<organism evidence="2 3">
    <name type="scientific">Letharia lupina</name>
    <dbReference type="NCBI Taxonomy" id="560253"/>
    <lineage>
        <taxon>Eukaryota</taxon>
        <taxon>Fungi</taxon>
        <taxon>Dikarya</taxon>
        <taxon>Ascomycota</taxon>
        <taxon>Pezizomycotina</taxon>
        <taxon>Lecanoromycetes</taxon>
        <taxon>OSLEUM clade</taxon>
        <taxon>Lecanoromycetidae</taxon>
        <taxon>Lecanorales</taxon>
        <taxon>Lecanorineae</taxon>
        <taxon>Parmeliaceae</taxon>
        <taxon>Letharia</taxon>
    </lineage>
</organism>
<gene>
    <name evidence="2" type="ORF">HO133_006245</name>
</gene>
<dbReference type="GeneID" id="59334646"/>
<dbReference type="EMBL" id="JACCJB010000024">
    <property type="protein sequence ID" value="KAF6217834.1"/>
    <property type="molecule type" value="Genomic_DNA"/>
</dbReference>
<sequence>MDERSWLLLLYATLTCILTSDASPVTSSTYPILSKRTVGNCTDLRQNLTQTCWEELGMATFLTDWWQTNQAACSGANTSFVSCYQQSVGVEEQQCDSTGPNMCDYPENFTGYTPQQAYTLYTIFAIWQWFESIYEAIENADLSASGPVGKIVKTINPEVQQEQSLGDFLQALTAFAPLLTLPAELGKVITSVTETAMRQSPGVLKQLNPTGTLDSEVVQISNIYDGLSTIKTTYQQNISNALALVQQDFTSFNLFAANGSFIATRASLEAETTNLTKALETYIVSSCLTASNIIITLARETNPQELASNGSMTTTDLIQCGSYDQYGVCSAWWYDPDTNAAFGLSSLRNMEINYYDLMETLFSNGWTTGADLFLGAKACADYMAVYGGANDPTLDPVTLVPRCISNVQVCVWDQSCAPLDKDCAFTGEYGWNLCKPQYGYEADDCGGNGIPSEDVPAAYLGPLTTITAEEGGSDLIVCHGNT</sequence>
<accession>A0A8H6F7T2</accession>
<evidence type="ECO:0000256" key="1">
    <source>
        <dbReference type="SAM" id="SignalP"/>
    </source>
</evidence>
<protein>
    <submittedName>
        <fullName evidence="2">Uncharacterized protein</fullName>
    </submittedName>
</protein>
<evidence type="ECO:0000313" key="3">
    <source>
        <dbReference type="Proteomes" id="UP000593566"/>
    </source>
</evidence>
<dbReference type="Proteomes" id="UP000593566">
    <property type="component" value="Unassembled WGS sequence"/>
</dbReference>
<name>A0A8H6F7T2_9LECA</name>
<dbReference type="RefSeq" id="XP_037147269.1">
    <property type="nucleotide sequence ID" value="XM_037297144.1"/>
</dbReference>
<keyword evidence="1" id="KW-0732">Signal</keyword>
<evidence type="ECO:0000313" key="2">
    <source>
        <dbReference type="EMBL" id="KAF6217834.1"/>
    </source>
</evidence>
<keyword evidence="3" id="KW-1185">Reference proteome</keyword>
<reference evidence="2 3" key="1">
    <citation type="journal article" date="2020" name="Genomics">
        <title>Complete, high-quality genomes from long-read metagenomic sequencing of two wolf lichen thalli reveals enigmatic genome architecture.</title>
        <authorList>
            <person name="McKenzie S.K."/>
            <person name="Walston R.F."/>
            <person name="Allen J.L."/>
        </authorList>
    </citation>
    <scope>NUCLEOTIDE SEQUENCE [LARGE SCALE GENOMIC DNA]</scope>
    <source>
        <strain evidence="2">WasteWater1</strain>
    </source>
</reference>
<proteinExistence type="predicted"/>
<comment type="caution">
    <text evidence="2">The sequence shown here is derived from an EMBL/GenBank/DDBJ whole genome shotgun (WGS) entry which is preliminary data.</text>
</comment>
<dbReference type="AlphaFoldDB" id="A0A8H6F7T2"/>
<feature type="chain" id="PRO_5034873212" evidence="1">
    <location>
        <begin position="23"/>
        <end position="482"/>
    </location>
</feature>
<feature type="signal peptide" evidence="1">
    <location>
        <begin position="1"/>
        <end position="22"/>
    </location>
</feature>